<dbReference type="Gene3D" id="2.40.30.110">
    <property type="entry name" value="Aminomethyltransferase beta-barrel domains"/>
    <property type="match status" value="1"/>
</dbReference>
<evidence type="ECO:0000259" key="4">
    <source>
        <dbReference type="Pfam" id="PF01571"/>
    </source>
</evidence>
<evidence type="ECO:0000313" key="7">
    <source>
        <dbReference type="EMBL" id="PWG16279.1"/>
    </source>
</evidence>
<accession>A0A2V1P175</accession>
<organism evidence="7 8">
    <name type="scientific">Salibaculum griseiflavum</name>
    <dbReference type="NCBI Taxonomy" id="1914409"/>
    <lineage>
        <taxon>Bacteria</taxon>
        <taxon>Pseudomonadati</taxon>
        <taxon>Pseudomonadota</taxon>
        <taxon>Alphaproteobacteria</taxon>
        <taxon>Rhodobacterales</taxon>
        <taxon>Roseobacteraceae</taxon>
        <taxon>Salibaculum</taxon>
    </lineage>
</organism>
<dbReference type="InterPro" id="IPR006076">
    <property type="entry name" value="FAD-dep_OxRdtase"/>
</dbReference>
<dbReference type="InterPro" id="IPR032503">
    <property type="entry name" value="FAO_M"/>
</dbReference>
<evidence type="ECO:0000259" key="3">
    <source>
        <dbReference type="Pfam" id="PF01266"/>
    </source>
</evidence>
<feature type="domain" description="FAD dependent oxidoreductase" evidence="3">
    <location>
        <begin position="9"/>
        <end position="375"/>
    </location>
</feature>
<dbReference type="Gene3D" id="3.30.70.1400">
    <property type="entry name" value="Aminomethyltransferase beta-barrel domains"/>
    <property type="match status" value="1"/>
</dbReference>
<evidence type="ECO:0000259" key="5">
    <source>
        <dbReference type="Pfam" id="PF08669"/>
    </source>
</evidence>
<dbReference type="Pfam" id="PF01571">
    <property type="entry name" value="GCV_T"/>
    <property type="match status" value="1"/>
</dbReference>
<sequence length="812" mass="90630">MADFPTQARVVIIGGGVVGASCAYHIAKAGWDCVLLEKNELTAGSTWHAAGNCPSFSTSWAVMNMQRYSLELYRTLAEEVDYPMNYHVTGSIRLGHSRERMMEFERARGMGQYQGMNLEMLQVSDLKDRYPFLETHDLAGALYDPDDGDIDPAQLTQALAKGARMNGARIERFCPATGVSRENGEWIVHTEKGDIRCEKVVNAAGYYAQRVGEWFKPFGGRTVPMAVMSHQFFLTEEIPALKEWSQENGKLPLLRDVDSSYYLRQEKYGFNLGPYENNCRGAWMTPDDPMPEDFSFQLYPDDLERLEWHIEDAMARVPLLAEGGVGRNINGPIPYAPDGLPLLGPMPGVPNAFEACVFTFGITQGGGAGKVLAEWVTEGQTEWDMWSCDPRRYTDYTDQDYCNAKAIEVYGHEYAMHFPYHRWPAGADRKLSPVHDRIVEMGGQMGDYNGWERANWFAKPGDDTSEAATQTWSRNGPWQPRIQEECEAVRDGVGVLDLPGFSRYRLQGPGAADWLDGLTASRLPKVGRIALLYFADDRGRIVTEMSAMRLEEDFFFLITAAAAQWHDLEWLQSHLPADPGFALADVSGEFSCQIVTGPKSRELLSGLTEADLTQPWLTHQSAQVAGQWAQLVRVSFAGELGWEVHTKTGDTAPVYDALIAGGAKPFGMFALNSLRLEKGYRAWKGDLSTDYTLLQGGLDRFIRWDKDFKGKPALEAERQQGLTKRFCTMTVETSDCDAPYMATIWKDGEVVGEVTSGGWGYRVGASIALGMIRPDLAEPGTEVEIDIFGQRCRATVQPDAPLWDPENERLKA</sequence>
<gene>
    <name evidence="7" type="ORF">DFK10_12365</name>
</gene>
<dbReference type="InterPro" id="IPR036188">
    <property type="entry name" value="FAD/NAD-bd_sf"/>
</dbReference>
<dbReference type="InterPro" id="IPR028896">
    <property type="entry name" value="GcvT/YgfZ/DmdA"/>
</dbReference>
<evidence type="ECO:0000256" key="2">
    <source>
        <dbReference type="ARBA" id="ARBA00023002"/>
    </source>
</evidence>
<dbReference type="SUPFAM" id="SSF54373">
    <property type="entry name" value="FAD-linked reductases, C-terminal domain"/>
    <property type="match status" value="1"/>
</dbReference>
<dbReference type="RefSeq" id="WP_109389348.1">
    <property type="nucleotide sequence ID" value="NZ_QETF01000015.1"/>
</dbReference>
<dbReference type="Gene3D" id="3.30.1360.120">
    <property type="entry name" value="Probable tRNA modification gtpase trme, domain 1"/>
    <property type="match status" value="1"/>
</dbReference>
<evidence type="ECO:0000259" key="6">
    <source>
        <dbReference type="Pfam" id="PF16350"/>
    </source>
</evidence>
<dbReference type="PANTHER" id="PTHR43757:SF2">
    <property type="entry name" value="AMINOMETHYLTRANSFERASE, MITOCHONDRIAL"/>
    <property type="match status" value="1"/>
</dbReference>
<name>A0A2V1P175_9RHOB</name>
<evidence type="ECO:0000313" key="8">
    <source>
        <dbReference type="Proteomes" id="UP000245293"/>
    </source>
</evidence>
<reference evidence="8" key="1">
    <citation type="submission" date="2018-05" db="EMBL/GenBank/DDBJ databases">
        <authorList>
            <person name="Du Z."/>
            <person name="Wang X."/>
        </authorList>
    </citation>
    <scope>NUCLEOTIDE SEQUENCE [LARGE SCALE GENOMIC DNA]</scope>
    <source>
        <strain evidence="8">WDS4C29</strain>
    </source>
</reference>
<dbReference type="SUPFAM" id="SSF103025">
    <property type="entry name" value="Folate-binding domain"/>
    <property type="match status" value="1"/>
</dbReference>
<dbReference type="Pfam" id="PF08669">
    <property type="entry name" value="GCV_T_C"/>
    <property type="match status" value="1"/>
</dbReference>
<keyword evidence="2" id="KW-0560">Oxidoreductase</keyword>
<dbReference type="InterPro" id="IPR006222">
    <property type="entry name" value="GCVT_N"/>
</dbReference>
<dbReference type="Gene3D" id="3.50.50.60">
    <property type="entry name" value="FAD/NAD(P)-binding domain"/>
    <property type="match status" value="1"/>
</dbReference>
<feature type="domain" description="Aminomethyltransferase C-terminal" evidence="5">
    <location>
        <begin position="724"/>
        <end position="801"/>
    </location>
</feature>
<dbReference type="InterPro" id="IPR027266">
    <property type="entry name" value="TrmE/GcvT-like"/>
</dbReference>
<comment type="caution">
    <text evidence="7">The sequence shown here is derived from an EMBL/GenBank/DDBJ whole genome shotgun (WGS) entry which is preliminary data.</text>
</comment>
<dbReference type="AlphaFoldDB" id="A0A2V1P175"/>
<evidence type="ECO:0000256" key="1">
    <source>
        <dbReference type="ARBA" id="ARBA00008609"/>
    </source>
</evidence>
<dbReference type="Pfam" id="PF16350">
    <property type="entry name" value="FAO_M"/>
    <property type="match status" value="1"/>
</dbReference>
<dbReference type="PANTHER" id="PTHR43757">
    <property type="entry name" value="AMINOMETHYLTRANSFERASE"/>
    <property type="match status" value="1"/>
</dbReference>
<dbReference type="SUPFAM" id="SSF101790">
    <property type="entry name" value="Aminomethyltransferase beta-barrel domain"/>
    <property type="match status" value="1"/>
</dbReference>
<dbReference type="Proteomes" id="UP000245293">
    <property type="component" value="Unassembled WGS sequence"/>
</dbReference>
<keyword evidence="8" id="KW-1185">Reference proteome</keyword>
<comment type="similarity">
    <text evidence="1">Belongs to the GcvT family.</text>
</comment>
<dbReference type="Gene3D" id="3.30.9.10">
    <property type="entry name" value="D-Amino Acid Oxidase, subunit A, domain 2"/>
    <property type="match status" value="1"/>
</dbReference>
<dbReference type="EMBL" id="QETF01000015">
    <property type="protein sequence ID" value="PWG16279.1"/>
    <property type="molecule type" value="Genomic_DNA"/>
</dbReference>
<feature type="domain" description="FAD dependent oxidoreductase central" evidence="6">
    <location>
        <begin position="378"/>
        <end position="426"/>
    </location>
</feature>
<feature type="domain" description="GCVT N-terminal" evidence="4">
    <location>
        <begin position="434"/>
        <end position="706"/>
    </location>
</feature>
<dbReference type="SUPFAM" id="SSF51905">
    <property type="entry name" value="FAD/NAD(P)-binding domain"/>
    <property type="match status" value="1"/>
</dbReference>
<dbReference type="OrthoDB" id="7156675at2"/>
<dbReference type="GO" id="GO:0016491">
    <property type="term" value="F:oxidoreductase activity"/>
    <property type="evidence" value="ECO:0007669"/>
    <property type="project" value="UniProtKB-KW"/>
</dbReference>
<proteinExistence type="inferred from homology"/>
<dbReference type="InterPro" id="IPR029043">
    <property type="entry name" value="GcvT/YgfZ_C"/>
</dbReference>
<dbReference type="InterPro" id="IPR013977">
    <property type="entry name" value="GcvT_C"/>
</dbReference>
<protein>
    <submittedName>
        <fullName evidence="7">Dimethylglycine dehydrogenase</fullName>
    </submittedName>
</protein>
<dbReference type="Pfam" id="PF01266">
    <property type="entry name" value="DAO"/>
    <property type="match status" value="1"/>
</dbReference>